<dbReference type="Gene3D" id="2.160.10.10">
    <property type="entry name" value="Hexapeptide repeat proteins"/>
    <property type="match status" value="1"/>
</dbReference>
<dbReference type="Pfam" id="PF17836">
    <property type="entry name" value="PglD_N"/>
    <property type="match status" value="1"/>
</dbReference>
<dbReference type="PANTHER" id="PTHR43300">
    <property type="entry name" value="ACETYLTRANSFERASE"/>
    <property type="match status" value="1"/>
</dbReference>
<proteinExistence type="inferred from homology"/>
<dbReference type="InterPro" id="IPR020019">
    <property type="entry name" value="AcTrfase_PglD-like"/>
</dbReference>
<dbReference type="PANTHER" id="PTHR43300:SF7">
    <property type="entry name" value="UDP-N-ACETYLBACILLOSAMINE N-ACETYLTRANSFERASE"/>
    <property type="match status" value="1"/>
</dbReference>
<evidence type="ECO:0000313" key="6">
    <source>
        <dbReference type="Proteomes" id="UP000626026"/>
    </source>
</evidence>
<gene>
    <name evidence="5" type="ORF">IBL26_14870</name>
</gene>
<dbReference type="InterPro" id="IPR041561">
    <property type="entry name" value="PglD_N"/>
</dbReference>
<keyword evidence="2" id="KW-0808">Transferase</keyword>
<sequence length="231" mass="22672">MQAIRDAMGPAKLDPGQDAATRPPLLLIGAGGHGRAVLETLRDAGWPTPAGVLDDNPASAGLPGIQLLGPIAMAEALRRQGLAAAHVALGDNARRQALGEWLRGLGYTLPEILHPSAIIASTARIGAGSVALPRVVVGAAAVVGEHVILNTGCIVEHDCQIGPAAHIAPAATLGGGVRVGAGALVGLGSAVKPGVTIGARAVIGVGAAVVADVAAEARMGGVPAVALRRGG</sequence>
<evidence type="ECO:0000259" key="4">
    <source>
        <dbReference type="Pfam" id="PF17836"/>
    </source>
</evidence>
<evidence type="ECO:0000256" key="2">
    <source>
        <dbReference type="ARBA" id="ARBA00022679"/>
    </source>
</evidence>
<comment type="similarity">
    <text evidence="1">Belongs to the transferase hexapeptide repeat family.</text>
</comment>
<dbReference type="CDD" id="cd03360">
    <property type="entry name" value="LbH_AT_putative"/>
    <property type="match status" value="1"/>
</dbReference>
<dbReference type="NCBIfam" id="TIGR03570">
    <property type="entry name" value="NeuD_NnaD"/>
    <property type="match status" value="1"/>
</dbReference>
<organism evidence="5 6">
    <name type="scientific">Teichococcus aerophilus</name>
    <dbReference type="NCBI Taxonomy" id="1224513"/>
    <lineage>
        <taxon>Bacteria</taxon>
        <taxon>Pseudomonadati</taxon>
        <taxon>Pseudomonadota</taxon>
        <taxon>Alphaproteobacteria</taxon>
        <taxon>Acetobacterales</taxon>
        <taxon>Roseomonadaceae</taxon>
        <taxon>Roseomonas</taxon>
    </lineage>
</organism>
<evidence type="ECO:0000256" key="1">
    <source>
        <dbReference type="ARBA" id="ARBA00007274"/>
    </source>
</evidence>
<dbReference type="Proteomes" id="UP000626026">
    <property type="component" value="Unassembled WGS sequence"/>
</dbReference>
<dbReference type="PROSITE" id="PS00101">
    <property type="entry name" value="HEXAPEP_TRANSFERASES"/>
    <property type="match status" value="1"/>
</dbReference>
<accession>A0ABR7RNH9</accession>
<dbReference type="EMBL" id="JACTVA010000026">
    <property type="protein sequence ID" value="MBC9208124.1"/>
    <property type="molecule type" value="Genomic_DNA"/>
</dbReference>
<protein>
    <submittedName>
        <fullName evidence="5">NeuD/PglB/VioB family sugar acetyltransferase</fullName>
    </submittedName>
</protein>
<dbReference type="InterPro" id="IPR011004">
    <property type="entry name" value="Trimer_LpxA-like_sf"/>
</dbReference>
<dbReference type="RefSeq" id="WP_187785282.1">
    <property type="nucleotide sequence ID" value="NZ_JACTVA010000026.1"/>
</dbReference>
<name>A0ABR7RNH9_9PROT</name>
<dbReference type="Gene3D" id="3.40.50.20">
    <property type="match status" value="1"/>
</dbReference>
<evidence type="ECO:0000256" key="3">
    <source>
        <dbReference type="ARBA" id="ARBA00022737"/>
    </source>
</evidence>
<reference evidence="5 6" key="1">
    <citation type="journal article" date="2013" name="Int. J. Syst. Evol. Microbiol.">
        <title>Roseomonas aerophila sp. nov., isolated from air.</title>
        <authorList>
            <person name="Kim S.J."/>
            <person name="Weon H.Y."/>
            <person name="Ahn J.H."/>
            <person name="Hong S.B."/>
            <person name="Seok S.J."/>
            <person name="Whang K.S."/>
            <person name="Kwon S.W."/>
        </authorList>
    </citation>
    <scope>NUCLEOTIDE SEQUENCE [LARGE SCALE GENOMIC DNA]</scope>
    <source>
        <strain evidence="5 6">NBRC 108923</strain>
    </source>
</reference>
<evidence type="ECO:0000313" key="5">
    <source>
        <dbReference type="EMBL" id="MBC9208124.1"/>
    </source>
</evidence>
<comment type="caution">
    <text evidence="5">The sequence shown here is derived from an EMBL/GenBank/DDBJ whole genome shotgun (WGS) entry which is preliminary data.</text>
</comment>
<keyword evidence="3" id="KW-0677">Repeat</keyword>
<dbReference type="InterPro" id="IPR018357">
    <property type="entry name" value="Hexapep_transf_CS"/>
</dbReference>
<keyword evidence="6" id="KW-1185">Reference proteome</keyword>
<dbReference type="InterPro" id="IPR050179">
    <property type="entry name" value="Trans_hexapeptide_repeat"/>
</dbReference>
<feature type="domain" description="PglD N-terminal" evidence="4">
    <location>
        <begin position="25"/>
        <end position="100"/>
    </location>
</feature>
<dbReference type="SUPFAM" id="SSF51161">
    <property type="entry name" value="Trimeric LpxA-like enzymes"/>
    <property type="match status" value="1"/>
</dbReference>